<feature type="signal peptide" evidence="5">
    <location>
        <begin position="1"/>
        <end position="20"/>
    </location>
</feature>
<feature type="chain" id="PRO_5039203846" evidence="5">
    <location>
        <begin position="21"/>
        <end position="309"/>
    </location>
</feature>
<gene>
    <name evidence="6" type="ORF">AFE02nite_03030</name>
</gene>
<dbReference type="PRINTS" id="PR00690">
    <property type="entry name" value="ADHESNFAMILY"/>
</dbReference>
<comment type="caution">
    <text evidence="6">The sequence shown here is derived from an EMBL/GenBank/DDBJ whole genome shotgun (WGS) entry which is preliminary data.</text>
</comment>
<dbReference type="GO" id="GO:0007155">
    <property type="term" value="P:cell adhesion"/>
    <property type="evidence" value="ECO:0007669"/>
    <property type="project" value="InterPro"/>
</dbReference>
<reference evidence="6 7" key="1">
    <citation type="submission" date="2019-07" db="EMBL/GenBank/DDBJ databases">
        <title>Whole genome shotgun sequence of Actinotalea fermentans NBRC 105374.</title>
        <authorList>
            <person name="Hosoyama A."/>
            <person name="Uohara A."/>
            <person name="Ohji S."/>
            <person name="Ichikawa N."/>
        </authorList>
    </citation>
    <scope>NUCLEOTIDE SEQUENCE [LARGE SCALE GENOMIC DNA]</scope>
    <source>
        <strain evidence="6 7">NBRC 105374</strain>
    </source>
</reference>
<dbReference type="PANTHER" id="PTHR42953:SF3">
    <property type="entry name" value="HIGH-AFFINITY ZINC UPTAKE SYSTEM PROTEIN ZNUA"/>
    <property type="match status" value="1"/>
</dbReference>
<evidence type="ECO:0000256" key="3">
    <source>
        <dbReference type="ARBA" id="ARBA00022729"/>
    </source>
</evidence>
<dbReference type="PRINTS" id="PR00691">
    <property type="entry name" value="ADHESINB"/>
</dbReference>
<sequence length="309" mass="32082">MFRRRAALPALLAASALTLAGCGASSAGSDDGIQVLASIYPLAYAAERVGGDLVSVSTATPAGTDPHSVELSPRQLRDVGDADLVVYLGGFQAAVDEAVSERAPDHALDVATVADLQPLPAGAADEHADDEHADDEHGGLDPHFWLDTERLAAAARAIADDLARVDPDHAQTYRANAGVLADELAALDDEYAAALTTCDSDVVVTSHAAFGYLTERYGLRQVSVSGIDPEGEPSPARIRAVRETIADLGVTAVFTEPLADPAVAATLAEDLGVDVLQLDPLDSHDPDAPDYREVMATNLDALRTGLGCA</sequence>
<protein>
    <submittedName>
        <fullName evidence="6">Zinc ABC transporter substrate-binding protein</fullName>
    </submittedName>
</protein>
<dbReference type="InterPro" id="IPR006129">
    <property type="entry name" value="AdhesinB"/>
</dbReference>
<evidence type="ECO:0000313" key="6">
    <source>
        <dbReference type="EMBL" id="GEN78569.1"/>
    </source>
</evidence>
<organism evidence="6 7">
    <name type="scientific">Actinotalea fermentans</name>
    <dbReference type="NCBI Taxonomy" id="43671"/>
    <lineage>
        <taxon>Bacteria</taxon>
        <taxon>Bacillati</taxon>
        <taxon>Actinomycetota</taxon>
        <taxon>Actinomycetes</taxon>
        <taxon>Micrococcales</taxon>
        <taxon>Cellulomonadaceae</taxon>
        <taxon>Actinotalea</taxon>
    </lineage>
</organism>
<dbReference type="PROSITE" id="PS51257">
    <property type="entry name" value="PROKAR_LIPOPROTEIN"/>
    <property type="match status" value="1"/>
</dbReference>
<dbReference type="AlphaFoldDB" id="A0A511YTP7"/>
<evidence type="ECO:0000256" key="2">
    <source>
        <dbReference type="ARBA" id="ARBA00022448"/>
    </source>
</evidence>
<dbReference type="InterPro" id="IPR050492">
    <property type="entry name" value="Bact_metal-bind_prot9"/>
</dbReference>
<dbReference type="Gene3D" id="3.40.50.1980">
    <property type="entry name" value="Nitrogenase molybdenum iron protein domain"/>
    <property type="match status" value="2"/>
</dbReference>
<dbReference type="GO" id="GO:0030001">
    <property type="term" value="P:metal ion transport"/>
    <property type="evidence" value="ECO:0007669"/>
    <property type="project" value="InterPro"/>
</dbReference>
<evidence type="ECO:0000256" key="1">
    <source>
        <dbReference type="ARBA" id="ARBA00011028"/>
    </source>
</evidence>
<dbReference type="InterPro" id="IPR006128">
    <property type="entry name" value="Lipoprotein_PsaA-like"/>
</dbReference>
<dbReference type="SUPFAM" id="SSF53807">
    <property type="entry name" value="Helical backbone' metal receptor"/>
    <property type="match status" value="1"/>
</dbReference>
<evidence type="ECO:0000313" key="7">
    <source>
        <dbReference type="Proteomes" id="UP000321484"/>
    </source>
</evidence>
<dbReference type="PANTHER" id="PTHR42953">
    <property type="entry name" value="HIGH-AFFINITY ZINC UPTAKE SYSTEM PROTEIN ZNUA-RELATED"/>
    <property type="match status" value="1"/>
</dbReference>
<dbReference type="OrthoDB" id="9810636at2"/>
<comment type="similarity">
    <text evidence="1 4">Belongs to the bacterial solute-binding protein 9 family.</text>
</comment>
<proteinExistence type="inferred from homology"/>
<dbReference type="RefSeq" id="WP_146818961.1">
    <property type="nucleotide sequence ID" value="NZ_BJYK01000001.1"/>
</dbReference>
<dbReference type="InterPro" id="IPR006127">
    <property type="entry name" value="ZnuA-like"/>
</dbReference>
<keyword evidence="2 4" id="KW-0813">Transport</keyword>
<keyword evidence="7" id="KW-1185">Reference proteome</keyword>
<dbReference type="EMBL" id="BJYK01000001">
    <property type="protein sequence ID" value="GEN78569.1"/>
    <property type="molecule type" value="Genomic_DNA"/>
</dbReference>
<name>A0A511YTP7_9CELL</name>
<accession>A0A511YTP7</accession>
<evidence type="ECO:0000256" key="4">
    <source>
        <dbReference type="RuleBase" id="RU003512"/>
    </source>
</evidence>
<keyword evidence="3 5" id="KW-0732">Signal</keyword>
<dbReference type="Proteomes" id="UP000321484">
    <property type="component" value="Unassembled WGS sequence"/>
</dbReference>
<dbReference type="GO" id="GO:0046872">
    <property type="term" value="F:metal ion binding"/>
    <property type="evidence" value="ECO:0007669"/>
    <property type="project" value="InterPro"/>
</dbReference>
<evidence type="ECO:0000256" key="5">
    <source>
        <dbReference type="SAM" id="SignalP"/>
    </source>
</evidence>
<dbReference type="Pfam" id="PF01297">
    <property type="entry name" value="ZnuA"/>
    <property type="match status" value="1"/>
</dbReference>